<dbReference type="GO" id="GO:0043682">
    <property type="term" value="F:P-type divalent copper transporter activity"/>
    <property type="evidence" value="ECO:0007669"/>
    <property type="project" value="TreeGrafter"/>
</dbReference>
<dbReference type="InterPro" id="IPR027256">
    <property type="entry name" value="P-typ_ATPase_IB"/>
</dbReference>
<dbReference type="PROSITE" id="PS00154">
    <property type="entry name" value="ATPASE_E1_E2"/>
    <property type="match status" value="1"/>
</dbReference>
<evidence type="ECO:0000313" key="20">
    <source>
        <dbReference type="EMBL" id="NBI28958.1"/>
    </source>
</evidence>
<evidence type="ECO:0000256" key="12">
    <source>
        <dbReference type="ARBA" id="ARBA00022989"/>
    </source>
</evidence>
<comment type="subcellular location">
    <subcellularLocation>
        <location evidence="1">Cell membrane</location>
        <topology evidence="1">Multi-pass membrane protein</topology>
    </subcellularLocation>
</comment>
<dbReference type="PANTHER" id="PTHR43520:SF8">
    <property type="entry name" value="P-TYPE CU(+) TRANSPORTER"/>
    <property type="match status" value="1"/>
</dbReference>
<evidence type="ECO:0000256" key="16">
    <source>
        <dbReference type="ARBA" id="ARBA00049289"/>
    </source>
</evidence>
<feature type="domain" description="HMA" evidence="19">
    <location>
        <begin position="9"/>
        <end position="75"/>
    </location>
</feature>
<dbReference type="FunFam" id="3.30.70.100:FF:000005">
    <property type="entry name" value="Copper-exporting P-type ATPase A"/>
    <property type="match status" value="1"/>
</dbReference>
<evidence type="ECO:0000259" key="19">
    <source>
        <dbReference type="PROSITE" id="PS50846"/>
    </source>
</evidence>
<evidence type="ECO:0000256" key="8">
    <source>
        <dbReference type="ARBA" id="ARBA00022741"/>
    </source>
</evidence>
<comment type="catalytic activity">
    <reaction evidence="16">
        <text>Cu(+)(in) + ATP + H2O = Cu(+)(out) + ADP + phosphate + H(+)</text>
        <dbReference type="Rhea" id="RHEA:25792"/>
        <dbReference type="ChEBI" id="CHEBI:15377"/>
        <dbReference type="ChEBI" id="CHEBI:15378"/>
        <dbReference type="ChEBI" id="CHEBI:30616"/>
        <dbReference type="ChEBI" id="CHEBI:43474"/>
        <dbReference type="ChEBI" id="CHEBI:49552"/>
        <dbReference type="ChEBI" id="CHEBI:456216"/>
        <dbReference type="EC" id="7.2.2.8"/>
    </reaction>
</comment>
<dbReference type="PANTHER" id="PTHR43520">
    <property type="entry name" value="ATP7, ISOFORM B"/>
    <property type="match status" value="1"/>
</dbReference>
<feature type="transmembrane region" description="Helical" evidence="18">
    <location>
        <begin position="167"/>
        <end position="185"/>
    </location>
</feature>
<dbReference type="Pfam" id="PF00403">
    <property type="entry name" value="HMA"/>
    <property type="match status" value="1"/>
</dbReference>
<evidence type="ECO:0000256" key="9">
    <source>
        <dbReference type="ARBA" id="ARBA00022796"/>
    </source>
</evidence>
<organism evidence="20 21">
    <name type="scientific">Chengkuizengella marina</name>
    <dbReference type="NCBI Taxonomy" id="2507566"/>
    <lineage>
        <taxon>Bacteria</taxon>
        <taxon>Bacillati</taxon>
        <taxon>Bacillota</taxon>
        <taxon>Bacilli</taxon>
        <taxon>Bacillales</taxon>
        <taxon>Paenibacillaceae</taxon>
        <taxon>Chengkuizengella</taxon>
    </lineage>
</organism>
<dbReference type="OrthoDB" id="9813266at2"/>
<keyword evidence="21" id="KW-1185">Reference proteome</keyword>
<dbReference type="EC" id="7.2.2.8" evidence="3"/>
<keyword evidence="13" id="KW-0186">Copper</keyword>
<dbReference type="NCBIfam" id="TIGR01525">
    <property type="entry name" value="ATPase-IB_hvy"/>
    <property type="match status" value="1"/>
</dbReference>
<keyword evidence="15 18" id="KW-0472">Membrane</keyword>
<evidence type="ECO:0000256" key="7">
    <source>
        <dbReference type="ARBA" id="ARBA00022723"/>
    </source>
</evidence>
<dbReference type="FunFam" id="2.70.150.10:FF:000002">
    <property type="entry name" value="Copper-transporting ATPase 1, putative"/>
    <property type="match status" value="1"/>
</dbReference>
<dbReference type="InterPro" id="IPR023214">
    <property type="entry name" value="HAD_sf"/>
</dbReference>
<dbReference type="GO" id="GO:0005507">
    <property type="term" value="F:copper ion binding"/>
    <property type="evidence" value="ECO:0007669"/>
    <property type="project" value="TreeGrafter"/>
</dbReference>
<dbReference type="Gene3D" id="3.30.70.100">
    <property type="match status" value="1"/>
</dbReference>
<sequence length="743" mass="81386">MSLVEEIEGQVTIQISGMTCSNCAARIEKSLGKIESVHEAKVNLAIERASVRYNKRKININQIINKIEKLGFGANIYKDLQKNQSDYRKLQVRSLRNRFLVSALLTLPLLWTMLSHFSFTSTIWVPELFLNPWFQLTLATPVQFIVGMPFYFNAFHAVKNRSANMDVLVVLGTSSAYFYSHYLTVNSLSSSIANHHIPLYFETSSMIITVVLLGKLIELKARSKTLKVVHRLQDMGKKEKTIIRDNISITLPAKNIQVGDIMMIHPGENILIDGEILEGNSAIDESMITGESIPIEKGLGDKIISGSININGLLKIVAIKTGEQSTIARMHEFIEEAQVSKPPIQRAADRIAGIFVPIIVCLSLFTFFIWYFVINPGELALSLEHAIAVMVIACPCAIGLATPTSIMVASGKAAENGILFKEGSHIEALDQGTIIFLDKTGTITEGKPSVTKVVSMNVSELHLLRMAAAVEIYSEHPMAKAVVKAAKNRKLILPDSHSIITFPGYGISGIVEGSKVIIGTKQLLENEGISIYINHREVQQLQEQGKSVLFVSIQQKFAGMICVSDTLKQNSITAINLLKQLRLKVVMVTGDQDYTSKLIAKEVGIKHIYSNALPKDKGDLVRQCQKNGENVIFVGDGMNDAPALAAANVGIAMGTGTDLTSAAADVNLMKSDLMDISKAAKLSTKTMRNIKQNLSFALIYNCIAIPFAILGMLEPWMAGTAMALSSVSVVSNSLRLQKLKLSN</sequence>
<dbReference type="PROSITE" id="PS01229">
    <property type="entry name" value="COF_2"/>
    <property type="match status" value="1"/>
</dbReference>
<dbReference type="GO" id="GO:0055070">
    <property type="term" value="P:copper ion homeostasis"/>
    <property type="evidence" value="ECO:0007669"/>
    <property type="project" value="TreeGrafter"/>
</dbReference>
<comment type="similarity">
    <text evidence="2 18">Belongs to the cation transport ATPase (P-type) (TC 3.A.3) family. Type IB subfamily.</text>
</comment>
<dbReference type="SUPFAM" id="SSF56784">
    <property type="entry name" value="HAD-like"/>
    <property type="match status" value="1"/>
</dbReference>
<evidence type="ECO:0000256" key="1">
    <source>
        <dbReference type="ARBA" id="ARBA00004651"/>
    </source>
</evidence>
<dbReference type="SFLD" id="SFLDF00027">
    <property type="entry name" value="p-type_atpase"/>
    <property type="match status" value="1"/>
</dbReference>
<evidence type="ECO:0000256" key="14">
    <source>
        <dbReference type="ARBA" id="ARBA00023065"/>
    </source>
</evidence>
<keyword evidence="14" id="KW-0406">Ion transport</keyword>
<comment type="function">
    <text evidence="17">Involved in copper export.</text>
</comment>
<dbReference type="PRINTS" id="PR00119">
    <property type="entry name" value="CATATPASE"/>
</dbReference>
<dbReference type="SUPFAM" id="SSF81653">
    <property type="entry name" value="Calcium ATPase, transduction domain A"/>
    <property type="match status" value="1"/>
</dbReference>
<dbReference type="InterPro" id="IPR023299">
    <property type="entry name" value="ATPase_P-typ_cyto_dom_N"/>
</dbReference>
<dbReference type="InterPro" id="IPR023298">
    <property type="entry name" value="ATPase_P-typ_TM_dom_sf"/>
</dbReference>
<name>A0A6N9Q2Q8_9BACL</name>
<evidence type="ECO:0000256" key="4">
    <source>
        <dbReference type="ARBA" id="ARBA00022448"/>
    </source>
</evidence>
<dbReference type="SUPFAM" id="SSF81665">
    <property type="entry name" value="Calcium ATPase, transmembrane domain M"/>
    <property type="match status" value="1"/>
</dbReference>
<dbReference type="GO" id="GO:0016887">
    <property type="term" value="F:ATP hydrolysis activity"/>
    <property type="evidence" value="ECO:0007669"/>
    <property type="project" value="InterPro"/>
</dbReference>
<dbReference type="PROSITE" id="PS50846">
    <property type="entry name" value="HMA_2"/>
    <property type="match status" value="1"/>
</dbReference>
<evidence type="ECO:0000256" key="5">
    <source>
        <dbReference type="ARBA" id="ARBA00022553"/>
    </source>
</evidence>
<dbReference type="CDD" id="cd00371">
    <property type="entry name" value="HMA"/>
    <property type="match status" value="1"/>
</dbReference>
<dbReference type="SFLD" id="SFLDS00003">
    <property type="entry name" value="Haloacid_Dehalogenase"/>
    <property type="match status" value="1"/>
</dbReference>
<feature type="transmembrane region" description="Helical" evidence="18">
    <location>
        <begin position="99"/>
        <end position="121"/>
    </location>
</feature>
<keyword evidence="12 18" id="KW-1133">Transmembrane helix</keyword>
<keyword evidence="18" id="KW-1003">Cell membrane</keyword>
<dbReference type="RefSeq" id="WP_160645759.1">
    <property type="nucleotide sequence ID" value="NZ_SIJB01000019.1"/>
</dbReference>
<keyword evidence="7 18" id="KW-0479">Metal-binding</keyword>
<evidence type="ECO:0000256" key="17">
    <source>
        <dbReference type="ARBA" id="ARBA00055366"/>
    </source>
</evidence>
<feature type="transmembrane region" description="Helical" evidence="18">
    <location>
        <begin position="693"/>
        <end position="710"/>
    </location>
</feature>
<keyword evidence="10 18" id="KW-0067">ATP-binding</keyword>
<dbReference type="AlphaFoldDB" id="A0A6N9Q2Q8"/>
<dbReference type="InterPro" id="IPR044492">
    <property type="entry name" value="P_typ_ATPase_HD_dom"/>
</dbReference>
<dbReference type="PRINTS" id="PR00942">
    <property type="entry name" value="CUATPASEI"/>
</dbReference>
<feature type="transmembrane region" description="Helical" evidence="18">
    <location>
        <begin position="197"/>
        <end position="217"/>
    </location>
</feature>
<keyword evidence="6 18" id="KW-0812">Transmembrane</keyword>
<proteinExistence type="inferred from homology"/>
<evidence type="ECO:0000256" key="3">
    <source>
        <dbReference type="ARBA" id="ARBA00012517"/>
    </source>
</evidence>
<reference evidence="20 21" key="1">
    <citation type="submission" date="2019-01" db="EMBL/GenBank/DDBJ databases">
        <title>Chengkuizengella sp. nov., isolated from deep-sea sediment of East Pacific Ocean.</title>
        <authorList>
            <person name="Yang J."/>
            <person name="Lai Q."/>
            <person name="Shao Z."/>
        </authorList>
    </citation>
    <scope>NUCLEOTIDE SEQUENCE [LARGE SCALE GENOMIC DNA]</scope>
    <source>
        <strain evidence="20 21">YPA3-1-1</strain>
    </source>
</reference>
<evidence type="ECO:0000256" key="18">
    <source>
        <dbReference type="RuleBase" id="RU362081"/>
    </source>
</evidence>
<dbReference type="InterPro" id="IPR036163">
    <property type="entry name" value="HMA_dom_sf"/>
</dbReference>
<keyword evidence="5" id="KW-0597">Phosphoprotein</keyword>
<evidence type="ECO:0000256" key="6">
    <source>
        <dbReference type="ARBA" id="ARBA00022692"/>
    </source>
</evidence>
<dbReference type="SUPFAM" id="SSF55008">
    <property type="entry name" value="HMA, heavy metal-associated domain"/>
    <property type="match status" value="1"/>
</dbReference>
<dbReference type="PRINTS" id="PR00943">
    <property type="entry name" value="CUATPASE"/>
</dbReference>
<dbReference type="EMBL" id="SIJB01000019">
    <property type="protein sequence ID" value="NBI28958.1"/>
    <property type="molecule type" value="Genomic_DNA"/>
</dbReference>
<dbReference type="PROSITE" id="PS01047">
    <property type="entry name" value="HMA_1"/>
    <property type="match status" value="1"/>
</dbReference>
<protein>
    <recommendedName>
        <fullName evidence="3">P-type Cu(+) transporter</fullName>
        <ecNumber evidence="3">7.2.2.8</ecNumber>
    </recommendedName>
</protein>
<evidence type="ECO:0000256" key="2">
    <source>
        <dbReference type="ARBA" id="ARBA00006024"/>
    </source>
</evidence>
<dbReference type="InterPro" id="IPR017969">
    <property type="entry name" value="Heavy-metal-associated_CS"/>
</dbReference>
<dbReference type="InterPro" id="IPR006121">
    <property type="entry name" value="HMA_dom"/>
</dbReference>
<accession>A0A6N9Q2Q8</accession>
<dbReference type="Pfam" id="PF00122">
    <property type="entry name" value="E1-E2_ATPase"/>
    <property type="match status" value="1"/>
</dbReference>
<dbReference type="Gene3D" id="3.40.1110.10">
    <property type="entry name" value="Calcium-transporting ATPase, cytoplasmic domain N"/>
    <property type="match status" value="1"/>
</dbReference>
<evidence type="ECO:0000256" key="13">
    <source>
        <dbReference type="ARBA" id="ARBA00023008"/>
    </source>
</evidence>
<dbReference type="InterPro" id="IPR018303">
    <property type="entry name" value="ATPase_P-typ_P_site"/>
</dbReference>
<keyword evidence="4" id="KW-0813">Transport</keyword>
<dbReference type="InterPro" id="IPR036412">
    <property type="entry name" value="HAD-like_sf"/>
</dbReference>
<dbReference type="CDD" id="cd02094">
    <property type="entry name" value="P-type_ATPase_Cu-like"/>
    <property type="match status" value="1"/>
</dbReference>
<dbReference type="SFLD" id="SFLDG00002">
    <property type="entry name" value="C1.7:_P-type_atpase_like"/>
    <property type="match status" value="1"/>
</dbReference>
<dbReference type="NCBIfam" id="TIGR01494">
    <property type="entry name" value="ATPase_P-type"/>
    <property type="match status" value="1"/>
</dbReference>
<keyword evidence="8 18" id="KW-0547">Nucleotide-binding</keyword>
<dbReference type="InterPro" id="IPR059000">
    <property type="entry name" value="ATPase_P-type_domA"/>
</dbReference>
<dbReference type="Pfam" id="PF00702">
    <property type="entry name" value="Hydrolase"/>
    <property type="match status" value="1"/>
</dbReference>
<dbReference type="Gene3D" id="3.40.50.1000">
    <property type="entry name" value="HAD superfamily/HAD-like"/>
    <property type="match status" value="1"/>
</dbReference>
<keyword evidence="9" id="KW-0187">Copper transport</keyword>
<dbReference type="InterPro" id="IPR001757">
    <property type="entry name" value="P_typ_ATPase"/>
</dbReference>
<feature type="transmembrane region" description="Helical" evidence="18">
    <location>
        <begin position="133"/>
        <end position="155"/>
    </location>
</feature>
<keyword evidence="11" id="KW-1278">Translocase</keyword>
<dbReference type="Proteomes" id="UP000448943">
    <property type="component" value="Unassembled WGS sequence"/>
</dbReference>
<gene>
    <name evidence="20" type="ORF">ERL59_08295</name>
</gene>
<dbReference type="NCBIfam" id="TIGR01511">
    <property type="entry name" value="ATPase-IB1_Cu"/>
    <property type="match status" value="1"/>
</dbReference>
<dbReference type="InterPro" id="IPR008250">
    <property type="entry name" value="ATPase_P-typ_transduc_dom_A_sf"/>
</dbReference>
<dbReference type="GO" id="GO:0005524">
    <property type="term" value="F:ATP binding"/>
    <property type="evidence" value="ECO:0007669"/>
    <property type="project" value="UniProtKB-UniRule"/>
</dbReference>
<dbReference type="Gene3D" id="2.70.150.10">
    <property type="entry name" value="Calcium-transporting ATPase, cytoplasmic transduction domain A"/>
    <property type="match status" value="1"/>
</dbReference>
<evidence type="ECO:0000256" key="15">
    <source>
        <dbReference type="ARBA" id="ARBA00023136"/>
    </source>
</evidence>
<dbReference type="GO" id="GO:0005886">
    <property type="term" value="C:plasma membrane"/>
    <property type="evidence" value="ECO:0007669"/>
    <property type="project" value="UniProtKB-SubCell"/>
</dbReference>
<evidence type="ECO:0000256" key="10">
    <source>
        <dbReference type="ARBA" id="ARBA00022840"/>
    </source>
</evidence>
<evidence type="ECO:0000313" key="21">
    <source>
        <dbReference type="Proteomes" id="UP000448943"/>
    </source>
</evidence>
<evidence type="ECO:0000256" key="11">
    <source>
        <dbReference type="ARBA" id="ARBA00022967"/>
    </source>
</evidence>
<comment type="caution">
    <text evidence="20">The sequence shown here is derived from an EMBL/GenBank/DDBJ whole genome shotgun (WGS) entry which is preliminary data.</text>
</comment>
<feature type="transmembrane region" description="Helical" evidence="18">
    <location>
        <begin position="386"/>
        <end position="409"/>
    </location>
</feature>
<dbReference type="GO" id="GO:0140581">
    <property type="term" value="F:P-type monovalent copper transporter activity"/>
    <property type="evidence" value="ECO:0007669"/>
    <property type="project" value="UniProtKB-EC"/>
</dbReference>
<feature type="transmembrane region" description="Helical" evidence="18">
    <location>
        <begin position="351"/>
        <end position="374"/>
    </location>
</feature>